<dbReference type="RefSeq" id="WP_258810873.1">
    <property type="nucleotide sequence ID" value="NZ_JANUGU010000001.1"/>
</dbReference>
<feature type="signal peptide" evidence="1">
    <location>
        <begin position="1"/>
        <end position="18"/>
    </location>
</feature>
<gene>
    <name evidence="2" type="ORF">NX778_06595</name>
</gene>
<dbReference type="EMBL" id="JANUGU010000001">
    <property type="protein sequence ID" value="MCS0657730.1"/>
    <property type="molecule type" value="Genomic_DNA"/>
</dbReference>
<dbReference type="Proteomes" id="UP001204621">
    <property type="component" value="Unassembled WGS sequence"/>
</dbReference>
<protein>
    <recommendedName>
        <fullName evidence="4">Lipoprotein</fullName>
    </recommendedName>
</protein>
<evidence type="ECO:0000313" key="3">
    <source>
        <dbReference type="Proteomes" id="UP001204621"/>
    </source>
</evidence>
<proteinExistence type="predicted"/>
<keyword evidence="3" id="KW-1185">Reference proteome</keyword>
<evidence type="ECO:0000313" key="2">
    <source>
        <dbReference type="EMBL" id="MCS0657730.1"/>
    </source>
</evidence>
<feature type="chain" id="PRO_5047371903" description="Lipoprotein" evidence="1">
    <location>
        <begin position="19"/>
        <end position="40"/>
    </location>
</feature>
<comment type="caution">
    <text evidence="2">The sequence shown here is derived from an EMBL/GenBank/DDBJ whole genome shotgun (WGS) entry which is preliminary data.</text>
</comment>
<name>A0ABT2CV97_9BURK</name>
<accession>A0ABT2CV97</accession>
<evidence type="ECO:0008006" key="4">
    <source>
        <dbReference type="Google" id="ProtNLM"/>
    </source>
</evidence>
<dbReference type="PROSITE" id="PS51257">
    <property type="entry name" value="PROKAR_LIPOPROTEIN"/>
    <property type="match status" value="1"/>
</dbReference>
<keyword evidence="1" id="KW-0732">Signal</keyword>
<reference evidence="2 3" key="1">
    <citation type="submission" date="2022-08" db="EMBL/GenBank/DDBJ databases">
        <title>Reclassification of Massilia species as members of the genera Telluria, Duganella, Pseudoduganella, Mokoshia gen. nov. and Zemynaea gen. nov. using orthogonal and non-orthogonal genome-based approaches.</title>
        <authorList>
            <person name="Bowman J.P."/>
        </authorList>
    </citation>
    <scope>NUCLEOTIDE SEQUENCE [LARGE SCALE GENOMIC DNA]</scope>
    <source>
        <strain evidence="2 3">JCM 31606</strain>
    </source>
</reference>
<evidence type="ECO:0000256" key="1">
    <source>
        <dbReference type="SAM" id="SignalP"/>
    </source>
</evidence>
<organism evidence="2 3">
    <name type="scientific">Massilia terrae</name>
    <dbReference type="NCBI Taxonomy" id="1811224"/>
    <lineage>
        <taxon>Bacteria</taxon>
        <taxon>Pseudomonadati</taxon>
        <taxon>Pseudomonadota</taxon>
        <taxon>Betaproteobacteria</taxon>
        <taxon>Burkholderiales</taxon>
        <taxon>Oxalobacteraceae</taxon>
        <taxon>Telluria group</taxon>
        <taxon>Massilia</taxon>
    </lineage>
</organism>
<sequence>MRHPFIRLFALVLTVALAAGCHEKPPKPSVAVVPAAGFCD</sequence>